<organism evidence="1">
    <name type="scientific">marine metagenome</name>
    <dbReference type="NCBI Taxonomy" id="408172"/>
    <lineage>
        <taxon>unclassified sequences</taxon>
        <taxon>metagenomes</taxon>
        <taxon>ecological metagenomes</taxon>
    </lineage>
</organism>
<feature type="non-terminal residue" evidence="1">
    <location>
        <position position="39"/>
    </location>
</feature>
<name>A0A382C407_9ZZZZ</name>
<proteinExistence type="predicted"/>
<sequence>MEIKENTPKAIILIIVGMSSVAFQDTLIKFISSETNVFL</sequence>
<accession>A0A382C407</accession>
<dbReference type="AlphaFoldDB" id="A0A382C407"/>
<gene>
    <name evidence="1" type="ORF">METZ01_LOCUS173679</name>
</gene>
<reference evidence="1" key="1">
    <citation type="submission" date="2018-05" db="EMBL/GenBank/DDBJ databases">
        <authorList>
            <person name="Lanie J.A."/>
            <person name="Ng W.-L."/>
            <person name="Kazmierczak K.M."/>
            <person name="Andrzejewski T.M."/>
            <person name="Davidsen T.M."/>
            <person name="Wayne K.J."/>
            <person name="Tettelin H."/>
            <person name="Glass J.I."/>
            <person name="Rusch D."/>
            <person name="Podicherti R."/>
            <person name="Tsui H.-C.T."/>
            <person name="Winkler M.E."/>
        </authorList>
    </citation>
    <scope>NUCLEOTIDE SEQUENCE</scope>
</reference>
<evidence type="ECO:0000313" key="1">
    <source>
        <dbReference type="EMBL" id="SVB20825.1"/>
    </source>
</evidence>
<protein>
    <submittedName>
        <fullName evidence="1">Uncharacterized protein</fullName>
    </submittedName>
</protein>
<dbReference type="EMBL" id="UINC01032710">
    <property type="protein sequence ID" value="SVB20825.1"/>
    <property type="molecule type" value="Genomic_DNA"/>
</dbReference>